<dbReference type="InterPro" id="IPR042179">
    <property type="entry name" value="KGD_C_sf"/>
</dbReference>
<dbReference type="GO" id="GO:0030976">
    <property type="term" value="F:thiamine pyrophosphate binding"/>
    <property type="evidence" value="ECO:0007669"/>
    <property type="project" value="InterPro"/>
</dbReference>
<dbReference type="NCBIfam" id="NF008907">
    <property type="entry name" value="PRK12270.1"/>
    <property type="match status" value="1"/>
</dbReference>
<evidence type="ECO:0000256" key="7">
    <source>
        <dbReference type="ARBA" id="ARBA00022842"/>
    </source>
</evidence>
<evidence type="ECO:0000313" key="18">
    <source>
        <dbReference type="EMBL" id="CDW38259.1"/>
    </source>
</evidence>
<keyword evidence="12" id="KW-0324">Glycolysis</keyword>
<feature type="domain" description="Transketolase-like pyrimidine-binding" evidence="17">
    <location>
        <begin position="645"/>
        <end position="858"/>
    </location>
</feature>
<keyword evidence="9" id="KW-0560">Oxidoreductase</keyword>
<comment type="function">
    <text evidence="14">The 2-oxoglutarate dehydrogenase complex catalyzes the overall conversion of 2-oxoglutarate to succinyl-CoA and CO(2). It contains multiple copies of three enzymatic components: 2-oxoglutarate dehydrogenase (E1), dihydrolipoamide succinyltransferase (E2) and lipoamide dehydrogenase (E3).</text>
</comment>
<dbReference type="FunFam" id="3.40.50.12470:FF:000007">
    <property type="entry name" value="2-oxoglutarate dehydrogenase e1 mitochondrial"/>
    <property type="match status" value="1"/>
</dbReference>
<dbReference type="InterPro" id="IPR001017">
    <property type="entry name" value="DH_E1"/>
</dbReference>
<dbReference type="PANTHER" id="PTHR23152:SF4">
    <property type="entry name" value="2-OXOADIPATE DEHYDROGENASE COMPLEX COMPONENT E1"/>
    <property type="match status" value="1"/>
</dbReference>
<dbReference type="GO" id="GO:0005739">
    <property type="term" value="C:mitochondrion"/>
    <property type="evidence" value="ECO:0007669"/>
    <property type="project" value="UniProtKB-SubCell"/>
</dbReference>
<evidence type="ECO:0000256" key="5">
    <source>
        <dbReference type="ARBA" id="ARBA00012280"/>
    </source>
</evidence>
<name>A0A0K2UIX6_LEPSM</name>
<dbReference type="GO" id="GO:0006099">
    <property type="term" value="P:tricarboxylic acid cycle"/>
    <property type="evidence" value="ECO:0007669"/>
    <property type="project" value="TreeGrafter"/>
</dbReference>
<evidence type="ECO:0000256" key="14">
    <source>
        <dbReference type="ARBA" id="ARBA00037426"/>
    </source>
</evidence>
<dbReference type="Pfam" id="PF16078">
    <property type="entry name" value="2-oxogl_dehyd_N"/>
    <property type="match status" value="1"/>
</dbReference>
<evidence type="ECO:0000256" key="10">
    <source>
        <dbReference type="ARBA" id="ARBA00023052"/>
    </source>
</evidence>
<protein>
    <recommendedName>
        <fullName evidence="15">2-oxoglutarate dehydrogenase, mitochondrial</fullName>
        <ecNumber evidence="5">1.2.4.2</ecNumber>
    </recommendedName>
    <alternativeName>
        <fullName evidence="16">2-oxoglutarate dehydrogenase complex component E1</fullName>
    </alternativeName>
    <alternativeName>
        <fullName evidence="13">Alpha-ketoglutarate dehydrogenase</fullName>
    </alternativeName>
</protein>
<dbReference type="InterPro" id="IPR032106">
    <property type="entry name" value="2-oxogl_dehyd_N"/>
</dbReference>
<dbReference type="Pfam" id="PF02779">
    <property type="entry name" value="Transket_pyr"/>
    <property type="match status" value="1"/>
</dbReference>
<keyword evidence="11" id="KW-0496">Mitochondrion</keyword>
<evidence type="ECO:0000256" key="2">
    <source>
        <dbReference type="ARBA" id="ARBA00001964"/>
    </source>
</evidence>
<comment type="cofactor">
    <cofactor evidence="2">
        <name>thiamine diphosphate</name>
        <dbReference type="ChEBI" id="CHEBI:58937"/>
    </cofactor>
</comment>
<keyword evidence="6" id="KW-0479">Metal-binding</keyword>
<dbReference type="SUPFAM" id="SSF52518">
    <property type="entry name" value="Thiamin diphosphate-binding fold (THDP-binding)"/>
    <property type="match status" value="2"/>
</dbReference>
<dbReference type="InterPro" id="IPR031717">
    <property type="entry name" value="ODO-1/KGD_C"/>
</dbReference>
<dbReference type="InterPro" id="IPR029061">
    <property type="entry name" value="THDP-binding"/>
</dbReference>
<dbReference type="NCBIfam" id="NF006914">
    <property type="entry name" value="PRK09404.1"/>
    <property type="match status" value="1"/>
</dbReference>
<dbReference type="Gene3D" id="3.40.50.970">
    <property type="match status" value="1"/>
</dbReference>
<dbReference type="EMBL" id="HACA01020898">
    <property type="protein sequence ID" value="CDW38259.1"/>
    <property type="molecule type" value="Transcribed_RNA"/>
</dbReference>
<dbReference type="Pfam" id="PF16870">
    <property type="entry name" value="OxoGdeHyase_C"/>
    <property type="match status" value="1"/>
</dbReference>
<evidence type="ECO:0000256" key="11">
    <source>
        <dbReference type="ARBA" id="ARBA00023128"/>
    </source>
</evidence>
<dbReference type="CDD" id="cd02016">
    <property type="entry name" value="TPP_E1_OGDC_like"/>
    <property type="match status" value="1"/>
</dbReference>
<evidence type="ECO:0000256" key="6">
    <source>
        <dbReference type="ARBA" id="ARBA00022723"/>
    </source>
</evidence>
<dbReference type="Gene3D" id="3.40.50.11610">
    <property type="entry name" value="Multifunctional 2-oxoglutarate metabolism enzyme, C-terminal domain"/>
    <property type="match status" value="1"/>
</dbReference>
<evidence type="ECO:0000256" key="9">
    <source>
        <dbReference type="ARBA" id="ARBA00023002"/>
    </source>
</evidence>
<evidence type="ECO:0000256" key="3">
    <source>
        <dbReference type="ARBA" id="ARBA00004173"/>
    </source>
</evidence>
<dbReference type="NCBIfam" id="TIGR00239">
    <property type="entry name" value="2oxo_dh_E1"/>
    <property type="match status" value="1"/>
</dbReference>
<dbReference type="AlphaFoldDB" id="A0A0K2UIX6"/>
<evidence type="ECO:0000256" key="12">
    <source>
        <dbReference type="ARBA" id="ARBA00023152"/>
    </source>
</evidence>
<comment type="cofactor">
    <cofactor evidence="1">
        <name>Mg(2+)</name>
        <dbReference type="ChEBI" id="CHEBI:18420"/>
    </cofactor>
</comment>
<evidence type="ECO:0000256" key="1">
    <source>
        <dbReference type="ARBA" id="ARBA00001946"/>
    </source>
</evidence>
<evidence type="ECO:0000256" key="4">
    <source>
        <dbReference type="ARBA" id="ARBA00006936"/>
    </source>
</evidence>
<evidence type="ECO:0000256" key="15">
    <source>
        <dbReference type="ARBA" id="ARBA00040267"/>
    </source>
</evidence>
<keyword evidence="8" id="KW-0809">Transit peptide</keyword>
<keyword evidence="10" id="KW-0786">Thiamine pyrophosphate</keyword>
<evidence type="ECO:0000259" key="17">
    <source>
        <dbReference type="SMART" id="SM00861"/>
    </source>
</evidence>
<dbReference type="Gene3D" id="3.40.50.12470">
    <property type="match status" value="1"/>
</dbReference>
<evidence type="ECO:0000256" key="16">
    <source>
        <dbReference type="ARBA" id="ARBA00042984"/>
    </source>
</evidence>
<dbReference type="FunFam" id="3.40.50.970:FF:000002">
    <property type="entry name" value="2-oxoglutarate dehydrogenase, E1 component"/>
    <property type="match status" value="1"/>
</dbReference>
<keyword evidence="7" id="KW-0460">Magnesium</keyword>
<accession>A0A0K2UIX6</accession>
<dbReference type="EMBL" id="HACA01020897">
    <property type="protein sequence ID" value="CDW38258.1"/>
    <property type="molecule type" value="Transcribed_RNA"/>
</dbReference>
<dbReference type="SMART" id="SM00861">
    <property type="entry name" value="Transket_pyr"/>
    <property type="match status" value="1"/>
</dbReference>
<dbReference type="EC" id="1.2.4.2" evidence="5"/>
<dbReference type="GO" id="GO:0006096">
    <property type="term" value="P:glycolytic process"/>
    <property type="evidence" value="ECO:0007669"/>
    <property type="project" value="UniProtKB-KW"/>
</dbReference>
<comment type="subcellular location">
    <subcellularLocation>
        <location evidence="3">Mitochondrion</location>
    </subcellularLocation>
</comment>
<organism evidence="18">
    <name type="scientific">Lepeophtheirus salmonis</name>
    <name type="common">Salmon louse</name>
    <name type="synonym">Caligus salmonis</name>
    <dbReference type="NCBI Taxonomy" id="72036"/>
    <lineage>
        <taxon>Eukaryota</taxon>
        <taxon>Metazoa</taxon>
        <taxon>Ecdysozoa</taxon>
        <taxon>Arthropoda</taxon>
        <taxon>Crustacea</taxon>
        <taxon>Multicrustacea</taxon>
        <taxon>Hexanauplia</taxon>
        <taxon>Copepoda</taxon>
        <taxon>Siphonostomatoida</taxon>
        <taxon>Caligidae</taxon>
        <taxon>Lepeophtheirus</taxon>
    </lineage>
</organism>
<dbReference type="InterPro" id="IPR011603">
    <property type="entry name" value="2oxoglutarate_DH_E1"/>
</dbReference>
<evidence type="ECO:0000256" key="8">
    <source>
        <dbReference type="ARBA" id="ARBA00022946"/>
    </source>
</evidence>
<sequence length="915" mass="103037">MHRQSVSALVPLLLGRNHPEVFANFISKTRTFPNFIRSAAPYCSIAKIEESYLNGNSSVYIEEMYQAWSQEPKSVHASWDAYFRGSSFQKSPMFGSESMSNQIPLSAIASNIGMVSSSSAAPTADVIDSHLVVHSTIRSYQVRGHLAAQIDPLNLINMTRDEAQRLIIRGTDISDQNMDKIYQLPHTTWIGGKEKHLPLREIIMRLENVYCGSIGAEFMHLSNLDEVNWIRKRLETPGSMAVNVDEKKLILQRISRSAGFENFLAKKFTSEKRFGLEGVEMLIPGMKTIVDRSTELGVESIIMGMPHRGRLNVLANVCRKPLVQILTQFGGLEAADEGSGDVKYHLGTYIERLNRATNKNMRLAVVANPSHLEAVDPVVQGKARAEQFYRGDQEGNKVMSLLLHGDAAFAGQGVVYETMHMSELPDYTTKGTIHIVANNQIGFTTDPRYSRSSPYCTDVGRVVNSPIFHVNADDPEAVIFVCKLAAEYRHTFHKDVVIDMVGYRRHGHNEIDEPMFTQPIMYSIIKKHINVLDLYSKKLIEEGIFSKDEVKGLIDKYDQICEEAYKESQLETQIYHTDWLDSPWSGFFEGKDPLKAGPTGVHEETLAHIGRRFSSGPPNADSFQVHKAMTRILKSRSEMVNNRTIDWALGEALAFGSLLKEGIHVRLSGQDVERGTFSHRHHILHHQTKDKSTYNPLANLYPDQAPYTVCNSSLSEYGVLGFELGYSMTNPNALVLWEAQFGDFCNGAQCIIDQFLSSGQAKWVRQSGLVMLLPHGMEGMGPEHSSARPERFLQLCADDPEYFPPLEDEFAIKQLLHINMIVVNCSTPANYFHILRRQIALPFRKPLIIMTPKSLLRHPECKSSFDEMTPDTEFQRMICESGSASQNPQSVKKLIFCTGKVYYDLIKARRTAGKF</sequence>
<dbReference type="PIRSF" id="PIRSF000157">
    <property type="entry name" value="Oxoglu_dh_E1"/>
    <property type="match status" value="1"/>
</dbReference>
<comment type="similarity">
    <text evidence="4">Belongs to the alpha-ketoglutarate dehydrogenase family.</text>
</comment>
<evidence type="ECO:0000256" key="13">
    <source>
        <dbReference type="ARBA" id="ARBA00030680"/>
    </source>
</evidence>
<dbReference type="Gene3D" id="1.10.287.1150">
    <property type="entry name" value="TPP helical domain"/>
    <property type="match status" value="1"/>
</dbReference>
<dbReference type="OrthoDB" id="413077at2759"/>
<reference evidence="18" key="1">
    <citation type="submission" date="2014-05" db="EMBL/GenBank/DDBJ databases">
        <authorList>
            <person name="Chronopoulou M."/>
        </authorList>
    </citation>
    <scope>NUCLEOTIDE SEQUENCE</scope>
    <source>
        <tissue evidence="18">Whole organism</tissue>
    </source>
</reference>
<proteinExistence type="inferred from homology"/>
<dbReference type="GO" id="GO:0045252">
    <property type="term" value="C:oxoglutarate dehydrogenase complex"/>
    <property type="evidence" value="ECO:0007669"/>
    <property type="project" value="TreeGrafter"/>
</dbReference>
<dbReference type="InterPro" id="IPR005475">
    <property type="entry name" value="Transketolase-like_Pyr-bd"/>
</dbReference>
<dbReference type="GO" id="GO:0004591">
    <property type="term" value="F:oxoglutarate dehydrogenase (succinyl-transferring) activity"/>
    <property type="evidence" value="ECO:0007669"/>
    <property type="project" value="UniProtKB-EC"/>
</dbReference>
<dbReference type="PANTHER" id="PTHR23152">
    <property type="entry name" value="2-OXOGLUTARATE DEHYDROGENASE"/>
    <property type="match status" value="1"/>
</dbReference>
<dbReference type="Pfam" id="PF00676">
    <property type="entry name" value="E1_dh"/>
    <property type="match status" value="1"/>
</dbReference>
<dbReference type="GO" id="GO:0046872">
    <property type="term" value="F:metal ion binding"/>
    <property type="evidence" value="ECO:0007669"/>
    <property type="project" value="UniProtKB-KW"/>
</dbReference>